<dbReference type="EMBL" id="JBBXJM010000004">
    <property type="protein sequence ID" value="KAL1409088.1"/>
    <property type="molecule type" value="Genomic_DNA"/>
</dbReference>
<sequence>MPLPRKNPTKSYWIEQAPSPLKDFQSGALPERTDVLIIGAGYTAATLAYWLREFSPPGQAHAITVLDARDICGGATGRNGGQLRPISYDGYAAWAETYGRAAARALIEHEVAHLGAFEALVQAEGIECDLHISRTWSAFMTDAEAEQGVAQLEAMLRSEGEWVRRVVGDVVATRDPAEAERLTRVRGARGAVGVPGGRIWPYKFVHALFGKLLETPGFELHAHTPAVEVLPCRNSNMEWTVATARGEIRAKAVVYANNRWVEHLAPEFRGVISAARNQMAAIRLDGSAWAGAGGQDEQAMQFWDSLHNNYYVTFPQYNTLVIGGAKQVLVRRTTRPDGTQAVDTSLWHDNDDEDANAEGAEGYFRAWPANDLEGWGGPARAVLAGTGPDEASTGGLWTGVMSHSVDGMPFVGALDSLRVASGQYVAAGWHGHGMPRILLSTHALARQVLQGLGVGPGAGPEWAQRLGIPPLPAQFEVTPERLRRVLDAAARREADKAEAKAKL</sequence>
<dbReference type="Proteomes" id="UP001565368">
    <property type="component" value="Unassembled WGS sequence"/>
</dbReference>
<dbReference type="GeneID" id="95986955"/>
<proteinExistence type="predicted"/>
<dbReference type="Gene3D" id="3.30.9.10">
    <property type="entry name" value="D-Amino Acid Oxidase, subunit A, domain 2"/>
    <property type="match status" value="1"/>
</dbReference>
<name>A0ABR3Q2W8_9TREE</name>
<comment type="caution">
    <text evidence="2">The sequence shown here is derived from an EMBL/GenBank/DDBJ whole genome shotgun (WGS) entry which is preliminary data.</text>
</comment>
<dbReference type="Pfam" id="PF01266">
    <property type="entry name" value="DAO"/>
    <property type="match status" value="1"/>
</dbReference>
<gene>
    <name evidence="2" type="ORF">Q8F55_005912</name>
</gene>
<dbReference type="InterPro" id="IPR036188">
    <property type="entry name" value="FAD/NAD-bd_sf"/>
</dbReference>
<evidence type="ECO:0000259" key="1">
    <source>
        <dbReference type="Pfam" id="PF01266"/>
    </source>
</evidence>
<reference evidence="2 3" key="1">
    <citation type="submission" date="2023-08" db="EMBL/GenBank/DDBJ databases">
        <title>Annotated Genome Sequence of Vanrija albida AlHP1.</title>
        <authorList>
            <person name="Herzog R."/>
        </authorList>
    </citation>
    <scope>NUCLEOTIDE SEQUENCE [LARGE SCALE GENOMIC DNA]</scope>
    <source>
        <strain evidence="2 3">AlHP1</strain>
    </source>
</reference>
<dbReference type="InterPro" id="IPR006076">
    <property type="entry name" value="FAD-dep_OxRdtase"/>
</dbReference>
<keyword evidence="3" id="KW-1185">Reference proteome</keyword>
<dbReference type="PANTHER" id="PTHR13847">
    <property type="entry name" value="SARCOSINE DEHYDROGENASE-RELATED"/>
    <property type="match status" value="1"/>
</dbReference>
<accession>A0ABR3Q2W8</accession>
<dbReference type="SUPFAM" id="SSF51905">
    <property type="entry name" value="FAD/NAD(P)-binding domain"/>
    <property type="match status" value="1"/>
</dbReference>
<dbReference type="Gene3D" id="3.50.50.60">
    <property type="entry name" value="FAD/NAD(P)-binding domain"/>
    <property type="match status" value="1"/>
</dbReference>
<protein>
    <recommendedName>
        <fullName evidence="1">FAD dependent oxidoreductase domain-containing protein</fullName>
    </recommendedName>
</protein>
<dbReference type="PANTHER" id="PTHR13847:SF188">
    <property type="entry name" value="EXPRESSED PROTEIN"/>
    <property type="match status" value="1"/>
</dbReference>
<evidence type="ECO:0000313" key="3">
    <source>
        <dbReference type="Proteomes" id="UP001565368"/>
    </source>
</evidence>
<dbReference type="RefSeq" id="XP_069209032.1">
    <property type="nucleotide sequence ID" value="XM_069354390.1"/>
</dbReference>
<feature type="domain" description="FAD dependent oxidoreductase" evidence="1">
    <location>
        <begin position="34"/>
        <end position="435"/>
    </location>
</feature>
<evidence type="ECO:0000313" key="2">
    <source>
        <dbReference type="EMBL" id="KAL1409088.1"/>
    </source>
</evidence>
<organism evidence="2 3">
    <name type="scientific">Vanrija albida</name>
    <dbReference type="NCBI Taxonomy" id="181172"/>
    <lineage>
        <taxon>Eukaryota</taxon>
        <taxon>Fungi</taxon>
        <taxon>Dikarya</taxon>
        <taxon>Basidiomycota</taxon>
        <taxon>Agaricomycotina</taxon>
        <taxon>Tremellomycetes</taxon>
        <taxon>Trichosporonales</taxon>
        <taxon>Trichosporonaceae</taxon>
        <taxon>Vanrija</taxon>
    </lineage>
</organism>